<sequence length="123" mass="13911">MTDKLTDLLEQSYQLTCYVAAAFCSPRERHRDCDGNVYYIQPTTEDWWNGLREDLESLQPKLQAALAAPVQQPSDEVTDDVRVPARVVELLGIINRDGVIKRASELQEVYRLVDAARTQGSKS</sequence>
<proteinExistence type="predicted"/>
<dbReference type="Proteomes" id="UP000030475">
    <property type="component" value="Unassembled WGS sequence"/>
</dbReference>
<accession>A0AA40J944</accession>
<evidence type="ECO:0000313" key="2">
    <source>
        <dbReference type="Proteomes" id="UP000030475"/>
    </source>
</evidence>
<reference evidence="1 2" key="1">
    <citation type="submission" date="2014-08" db="EMBL/GenBank/DDBJ databases">
        <authorList>
            <person name="Bunnell A."/>
            <person name="Chain P.S."/>
            <person name="Chertkov O."/>
            <person name="Currie B.J."/>
            <person name="Daligault H.E."/>
            <person name="Davenport K.W."/>
            <person name="Davis C."/>
            <person name="Gleasner C.D."/>
            <person name="Johnson S.L."/>
            <person name="Kaestli M."/>
            <person name="Koren S."/>
            <person name="Kunde Y.A."/>
            <person name="Mayo M."/>
            <person name="McMurry K.K."/>
            <person name="Price E.P."/>
            <person name="Reitenga K.G."/>
            <person name="Robison R."/>
            <person name="Rosovitz M.J."/>
            <person name="Sarovich D.S."/>
            <person name="Teshima H."/>
        </authorList>
    </citation>
    <scope>NUCLEOTIDE SEQUENCE [LARGE SCALE GENOMIC DNA]</scope>
    <source>
        <strain evidence="1 2">MSHR44</strain>
    </source>
</reference>
<comment type="caution">
    <text evidence="1">The sequence shown here is derived from an EMBL/GenBank/DDBJ whole genome shotgun (WGS) entry which is preliminary data.</text>
</comment>
<dbReference type="AlphaFoldDB" id="A0AA40J944"/>
<evidence type="ECO:0000313" key="1">
    <source>
        <dbReference type="EMBL" id="KGX06028.1"/>
    </source>
</evidence>
<dbReference type="RefSeq" id="WP_155033570.1">
    <property type="nucleotide sequence ID" value="NZ_KN323088.1"/>
</dbReference>
<organism evidence="1 2">
    <name type="scientific">Burkholderia pseudomallei</name>
    <name type="common">Pseudomonas pseudomallei</name>
    <dbReference type="NCBI Taxonomy" id="28450"/>
    <lineage>
        <taxon>Bacteria</taxon>
        <taxon>Pseudomonadati</taxon>
        <taxon>Pseudomonadota</taxon>
        <taxon>Betaproteobacteria</taxon>
        <taxon>Burkholderiales</taxon>
        <taxon>Burkholderiaceae</taxon>
        <taxon>Burkholderia</taxon>
        <taxon>pseudomallei group</taxon>
    </lineage>
</organism>
<gene>
    <name evidence="1" type="ORF">Y036_641</name>
</gene>
<name>A0AA40J944_BURPE</name>
<dbReference type="EMBL" id="JQIM01000010">
    <property type="protein sequence ID" value="KGX06028.1"/>
    <property type="molecule type" value="Genomic_DNA"/>
</dbReference>
<protein>
    <submittedName>
        <fullName evidence="1">Uncharacterized protein</fullName>
    </submittedName>
</protein>